<keyword evidence="1" id="KW-0812">Transmembrane</keyword>
<comment type="caution">
    <text evidence="2">The sequence shown here is derived from an EMBL/GenBank/DDBJ whole genome shotgun (WGS) entry which is preliminary data.</text>
</comment>
<gene>
    <name evidence="2" type="ORF">EV216_11254</name>
</gene>
<feature type="transmembrane region" description="Helical" evidence="1">
    <location>
        <begin position="47"/>
        <end position="69"/>
    </location>
</feature>
<keyword evidence="3" id="KW-1185">Reference proteome</keyword>
<organism evidence="2 3">
    <name type="scientific">Rhodovulum steppense</name>
    <dbReference type="NCBI Taxonomy" id="540251"/>
    <lineage>
        <taxon>Bacteria</taxon>
        <taxon>Pseudomonadati</taxon>
        <taxon>Pseudomonadota</taxon>
        <taxon>Alphaproteobacteria</taxon>
        <taxon>Rhodobacterales</taxon>
        <taxon>Paracoccaceae</taxon>
        <taxon>Rhodovulum</taxon>
    </lineage>
</organism>
<evidence type="ECO:0000313" key="3">
    <source>
        <dbReference type="Proteomes" id="UP000295277"/>
    </source>
</evidence>
<protein>
    <submittedName>
        <fullName evidence="2">Uncharacterized protein</fullName>
    </submittedName>
</protein>
<keyword evidence="1" id="KW-1133">Transmembrane helix</keyword>
<reference evidence="2 3" key="1">
    <citation type="submission" date="2019-03" db="EMBL/GenBank/DDBJ databases">
        <title>Genomic Encyclopedia of Type Strains, Phase IV (KMG-IV): sequencing the most valuable type-strain genomes for metagenomic binning, comparative biology and taxonomic classification.</title>
        <authorList>
            <person name="Goeker M."/>
        </authorList>
    </citation>
    <scope>NUCLEOTIDE SEQUENCE [LARGE SCALE GENOMIC DNA]</scope>
    <source>
        <strain evidence="2 3">DSM 21153</strain>
    </source>
</reference>
<accession>A0A4R1YU87</accession>
<dbReference type="RefSeq" id="WP_132694993.1">
    <property type="nucleotide sequence ID" value="NZ_SLVM01000012.1"/>
</dbReference>
<dbReference type="OrthoDB" id="7866534at2"/>
<dbReference type="Proteomes" id="UP000295277">
    <property type="component" value="Unassembled WGS sequence"/>
</dbReference>
<dbReference type="EMBL" id="SLVM01000012">
    <property type="protein sequence ID" value="TCM84417.1"/>
    <property type="molecule type" value="Genomic_DNA"/>
</dbReference>
<sequence length="116" mass="13217">MHDPQYEEFRDRLARLDRMHRQGYGFEAPGTLGRSFYRRRAHDGVPVWRVIGMIALCMLMVKALILMQIGPDAYGAHLDRAAGDGIVQKVTVFVMQIDPITDWLAGEMRRVLGLFG</sequence>
<proteinExistence type="predicted"/>
<evidence type="ECO:0000256" key="1">
    <source>
        <dbReference type="SAM" id="Phobius"/>
    </source>
</evidence>
<keyword evidence="1" id="KW-0472">Membrane</keyword>
<name>A0A4R1YU87_9RHOB</name>
<dbReference type="AlphaFoldDB" id="A0A4R1YU87"/>
<evidence type="ECO:0000313" key="2">
    <source>
        <dbReference type="EMBL" id="TCM84417.1"/>
    </source>
</evidence>